<dbReference type="InParanoid" id="A0A078B7T9"/>
<keyword evidence="4" id="KW-1185">Reference proteome</keyword>
<reference evidence="3 4" key="1">
    <citation type="submission" date="2014-06" db="EMBL/GenBank/DDBJ databases">
        <authorList>
            <person name="Swart Estienne"/>
        </authorList>
    </citation>
    <scope>NUCLEOTIDE SEQUENCE [LARGE SCALE GENOMIC DNA]</scope>
    <source>
        <strain evidence="3 4">130c</strain>
    </source>
</reference>
<feature type="region of interest" description="Disordered" evidence="2">
    <location>
        <begin position="1161"/>
        <end position="1186"/>
    </location>
</feature>
<proteinExistence type="predicted"/>
<feature type="region of interest" description="Disordered" evidence="2">
    <location>
        <begin position="463"/>
        <end position="488"/>
    </location>
</feature>
<feature type="compositionally biased region" description="Basic and acidic residues" evidence="2">
    <location>
        <begin position="1017"/>
        <end position="1026"/>
    </location>
</feature>
<feature type="coiled-coil region" evidence="1">
    <location>
        <begin position="435"/>
        <end position="462"/>
    </location>
</feature>
<name>A0A078B7T9_STYLE</name>
<feature type="region of interest" description="Disordered" evidence="2">
    <location>
        <begin position="334"/>
        <end position="359"/>
    </location>
</feature>
<feature type="compositionally biased region" description="Polar residues" evidence="2">
    <location>
        <begin position="1002"/>
        <end position="1016"/>
    </location>
</feature>
<dbReference type="OrthoDB" id="10690733at2759"/>
<organism evidence="3 4">
    <name type="scientific">Stylonychia lemnae</name>
    <name type="common">Ciliate</name>
    <dbReference type="NCBI Taxonomy" id="5949"/>
    <lineage>
        <taxon>Eukaryota</taxon>
        <taxon>Sar</taxon>
        <taxon>Alveolata</taxon>
        <taxon>Ciliophora</taxon>
        <taxon>Intramacronucleata</taxon>
        <taxon>Spirotrichea</taxon>
        <taxon>Stichotrichia</taxon>
        <taxon>Sporadotrichida</taxon>
        <taxon>Oxytrichidae</taxon>
        <taxon>Stylonychinae</taxon>
        <taxon>Stylonychia</taxon>
    </lineage>
</organism>
<evidence type="ECO:0000256" key="2">
    <source>
        <dbReference type="SAM" id="MobiDB-lite"/>
    </source>
</evidence>
<feature type="compositionally biased region" description="Basic and acidic residues" evidence="2">
    <location>
        <begin position="1162"/>
        <end position="1171"/>
    </location>
</feature>
<evidence type="ECO:0000313" key="3">
    <source>
        <dbReference type="EMBL" id="CDW90449.1"/>
    </source>
</evidence>
<sequence length="1476" mass="172513">MSNENGVSLMQQYKKCQKINQEHLRQAKNIEDLINIKIETIDKQLVNKDNTYNFQYDPIQFRQQIPCMGDRAFLINQAILQKSSQKQRYAPSLKDNSQNVFSGNQTKRDLTNFAHAGMQIEEFQNSVDPSSMKNIEPSIKSHAQTEVITQKQIDSDSNEEKDPVQILKSIFKKKEFKKRTLEANQIANKYRKLQLKEQQKEEKKLNQKFLNQKKFLEDQMNIDKNNHHRQESQGHPLRVQDDDLMNSQFISENTAHNRTEDLTQQSLQKQHNYPVHKQLDHYQLVSSKQDGMTLKERLDHLRKMFQEEEENINYEDEGIQSYDNIDTKILKTMKPRKENKQGPQSEDTSVNVSETEGDREDLKSFLTNKIQEIKKRMNQQHPNFETDLRAAQKYKASTLCKIQAVKNLGYEKLEENFKNRMNKTGIDYAFRNAMLNQEKKQHKQLTRDNERNLELLAEHKRQTMTAPYKKRAESEHKSSSNNTTAGAKDRNYVFAQIMKIEKINKETEKKNKDKKDEIKNTDIMKIIEETKKEMVEQDQLEKMAYEYAQHQEQLLIQEILSQQQLAIVHNNHPLTSESYHRQRTEDYTHQIVSKEASSFVKQDTDPNRSEYQSDITPPMAPTQIQAQVSPINQIPNKITVKRQQPRYKNGERNQQNDYINRQLDPQSQELGIIFKPDNDYHTDTEILNNGLRTQPKLTRPTSQFIKRFQRNQSAKRKDNDDDKITYQQMMTTKKLEFLQSDLHPIMEDADSKLSLYNFSPRRFNRYPRFTIFLKKGENSANNKFVVENTVSLNPQFLAFLMDNQKYASIKNASDIGQAAFLEEHTREQGILIKNERSNEIQKIDPFEKVILVKGIDNSILTSFRTLRKQNNLISDTLKVIHNKFQPIRSKHSAFKQSEKSMVDKMPYPLTDNEEAIEAANARLIAQNYRFQADIGVGLSGSRENTYNDEKLPTSIIGMEHSVDLMHIVQNNDLSTVNSNQRLQIFEDIQQNPAIQKRDINTANLESQMKSQSSTNAIRRERSEDNKLGNLGFRNSARQNYKLPKLSYRNRVNEEQAHQEYYNNKKLVHQGESRQLTGHQDSLIESQEDHTLSDVIQGQKYSSKVINQFHIPQQQISQDQQSLYFGPNSPYQATLTQNNTFQLSQNEAPQKIRVQTKYKRNKNLNEDMKTQEDQELTEGGKSPKSREKKEIIILSKIDPMTQAFPESIMTNPPTINNSVIYTSVASKRRNPFRSLPNKNKSRIIRPELINADLAQETENLFSSTTFGDQQRQASTAKIQRKTGNFDFNYKSKNQSKVSKSSNQNMFKQHQVLPPLLQNQQMSAQYNQTLQQLQTPQNNNYNQNGHFYNKNQMQLPMNNVSKIKQVIDDLYSKEKRYTKQYARDDYLQSQNPIFNLNKYYNLQTQTKIGRQNNERRPIPPVMATGNLRIGREEIHNQMRQAEIMIPNQYDYVMTTEGGASIYKNSTMTNDHMMNGVNI</sequence>
<feature type="coiled-coil region" evidence="1">
    <location>
        <begin position="183"/>
        <end position="213"/>
    </location>
</feature>
<dbReference type="Proteomes" id="UP000039865">
    <property type="component" value="Unassembled WGS sequence"/>
</dbReference>
<evidence type="ECO:0000256" key="1">
    <source>
        <dbReference type="SAM" id="Coils"/>
    </source>
</evidence>
<accession>A0A078B7T9</accession>
<evidence type="ECO:0000313" key="4">
    <source>
        <dbReference type="Proteomes" id="UP000039865"/>
    </source>
</evidence>
<feature type="coiled-coil region" evidence="1">
    <location>
        <begin position="497"/>
        <end position="524"/>
    </location>
</feature>
<gene>
    <name evidence="3" type="primary">Contig18413.g19559</name>
    <name evidence="3" type="ORF">STYLEM_19592</name>
</gene>
<keyword evidence="1" id="KW-0175">Coiled coil</keyword>
<protein>
    <submittedName>
        <fullName evidence="3">Uncharacterized protein</fullName>
    </submittedName>
</protein>
<feature type="compositionally biased region" description="Polar residues" evidence="2">
    <location>
        <begin position="341"/>
        <end position="354"/>
    </location>
</feature>
<dbReference type="EMBL" id="CCKQ01018479">
    <property type="protein sequence ID" value="CDW90449.1"/>
    <property type="molecule type" value="Genomic_DNA"/>
</dbReference>
<feature type="region of interest" description="Disordered" evidence="2">
    <location>
        <begin position="1002"/>
        <end position="1035"/>
    </location>
</feature>